<accession>A0A7T3RE29</accession>
<feature type="transmembrane region" description="Helical" evidence="1">
    <location>
        <begin position="75"/>
        <end position="93"/>
    </location>
</feature>
<dbReference type="EMBL" id="CP064936">
    <property type="protein sequence ID" value="QQA01432.1"/>
    <property type="molecule type" value="Genomic_DNA"/>
</dbReference>
<keyword evidence="1" id="KW-0472">Membrane</keyword>
<evidence type="ECO:0000313" key="3">
    <source>
        <dbReference type="Proteomes" id="UP000595224"/>
    </source>
</evidence>
<evidence type="ECO:0000313" key="2">
    <source>
        <dbReference type="EMBL" id="QQA01432.1"/>
    </source>
</evidence>
<keyword evidence="3" id="KW-1185">Reference proteome</keyword>
<name>A0A7T3RE29_9SPIR</name>
<keyword evidence="1" id="KW-1133">Transmembrane helix</keyword>
<gene>
    <name evidence="2" type="ORF">IWA51_02095</name>
</gene>
<sequence>MITAQIVMFVLKLLLGGAAAFLAMILWNKTGDGAWISIAAGIIVQFAGSIYRLLVDFGILGLQNAVLFGLSVPQVLFEVVPLVFFITGLLILIKR</sequence>
<dbReference type="AlphaFoldDB" id="A0A7T3RE29"/>
<protein>
    <submittedName>
        <fullName evidence="2">Uncharacterized protein</fullName>
    </submittedName>
</protein>
<dbReference type="KEGG" id="tper:IWA51_02095"/>
<feature type="transmembrane region" description="Helical" evidence="1">
    <location>
        <begin position="6"/>
        <end position="27"/>
    </location>
</feature>
<organism evidence="2 3">
    <name type="scientific">Treponema peruense</name>
    <dbReference type="NCBI Taxonomy" id="2787628"/>
    <lineage>
        <taxon>Bacteria</taxon>
        <taxon>Pseudomonadati</taxon>
        <taxon>Spirochaetota</taxon>
        <taxon>Spirochaetia</taxon>
        <taxon>Spirochaetales</taxon>
        <taxon>Treponemataceae</taxon>
        <taxon>Treponema</taxon>
    </lineage>
</organism>
<dbReference type="Proteomes" id="UP000595224">
    <property type="component" value="Chromosome"/>
</dbReference>
<feature type="transmembrane region" description="Helical" evidence="1">
    <location>
        <begin position="34"/>
        <end position="55"/>
    </location>
</feature>
<proteinExistence type="predicted"/>
<keyword evidence="1" id="KW-0812">Transmembrane</keyword>
<evidence type="ECO:0000256" key="1">
    <source>
        <dbReference type="SAM" id="Phobius"/>
    </source>
</evidence>
<dbReference type="RefSeq" id="WP_177527815.1">
    <property type="nucleotide sequence ID" value="NZ_CBCSHE010000012.1"/>
</dbReference>
<reference evidence="2 3" key="1">
    <citation type="submission" date="2020-11" db="EMBL/GenBank/DDBJ databases">
        <title>Treponema Peruensis nv. sp., first commensal Treponema isolated from human feces.</title>
        <authorList>
            <person name="Belkhou C."/>
            <person name="Raes J."/>
        </authorList>
    </citation>
    <scope>NUCLEOTIDE SEQUENCE [LARGE SCALE GENOMIC DNA]</scope>
    <source>
        <strain evidence="2 3">RCC2812</strain>
    </source>
</reference>